<protein>
    <submittedName>
        <fullName evidence="14">CSON005659 protein</fullName>
    </submittedName>
</protein>
<evidence type="ECO:0000256" key="10">
    <source>
        <dbReference type="ARBA" id="ARBA00023201"/>
    </source>
</evidence>
<accession>A0A336L920</accession>
<evidence type="ECO:0000256" key="2">
    <source>
        <dbReference type="ARBA" id="ARBA00007193"/>
    </source>
</evidence>
<keyword evidence="9 13" id="KW-0472">Membrane</keyword>
<keyword evidence="4 12" id="KW-0894">Sodium channel</keyword>
<dbReference type="AlphaFoldDB" id="A0A336L920"/>
<reference evidence="14" key="1">
    <citation type="submission" date="2018-04" db="EMBL/GenBank/DDBJ databases">
        <authorList>
            <person name="Go L.Y."/>
            <person name="Mitchell J.A."/>
        </authorList>
    </citation>
    <scope>NUCLEOTIDE SEQUENCE</scope>
    <source>
        <tissue evidence="14">Whole organism</tissue>
    </source>
</reference>
<feature type="transmembrane region" description="Helical" evidence="13">
    <location>
        <begin position="424"/>
        <end position="452"/>
    </location>
</feature>
<comment type="subcellular location">
    <subcellularLocation>
        <location evidence="1">Membrane</location>
        <topology evidence="1">Multi-pass membrane protein</topology>
    </subcellularLocation>
</comment>
<keyword evidence="11 12" id="KW-0407">Ion channel</keyword>
<comment type="similarity">
    <text evidence="2 12">Belongs to the amiloride-sensitive sodium channel (TC 1.A.6) family.</text>
</comment>
<organism evidence="14">
    <name type="scientific">Culicoides sonorensis</name>
    <name type="common">Biting midge</name>
    <dbReference type="NCBI Taxonomy" id="179676"/>
    <lineage>
        <taxon>Eukaryota</taxon>
        <taxon>Metazoa</taxon>
        <taxon>Ecdysozoa</taxon>
        <taxon>Arthropoda</taxon>
        <taxon>Hexapoda</taxon>
        <taxon>Insecta</taxon>
        <taxon>Pterygota</taxon>
        <taxon>Neoptera</taxon>
        <taxon>Endopterygota</taxon>
        <taxon>Diptera</taxon>
        <taxon>Nematocera</taxon>
        <taxon>Chironomoidea</taxon>
        <taxon>Ceratopogonidae</taxon>
        <taxon>Ceratopogoninae</taxon>
        <taxon>Culicoides</taxon>
        <taxon>Monoculicoides</taxon>
    </lineage>
</organism>
<reference evidence="15" key="2">
    <citation type="submission" date="2018-07" db="EMBL/GenBank/DDBJ databases">
        <authorList>
            <person name="Quirk P.G."/>
            <person name="Krulwich T.A."/>
        </authorList>
    </citation>
    <scope>NUCLEOTIDE SEQUENCE</scope>
</reference>
<dbReference type="EMBL" id="UFQT01002201">
    <property type="protein sequence ID" value="SSX32911.1"/>
    <property type="molecule type" value="Genomic_DNA"/>
</dbReference>
<dbReference type="VEuPathDB" id="VectorBase:CSON005659"/>
<evidence type="ECO:0000256" key="3">
    <source>
        <dbReference type="ARBA" id="ARBA00022448"/>
    </source>
</evidence>
<keyword evidence="8 12" id="KW-0406">Ion transport</keyword>
<evidence type="ECO:0000313" key="14">
    <source>
        <dbReference type="EMBL" id="SSX13481.1"/>
    </source>
</evidence>
<dbReference type="OMA" id="FTEIVYY"/>
<evidence type="ECO:0000256" key="5">
    <source>
        <dbReference type="ARBA" id="ARBA00022692"/>
    </source>
</evidence>
<evidence type="ECO:0000256" key="13">
    <source>
        <dbReference type="SAM" id="Phobius"/>
    </source>
</evidence>
<dbReference type="PANTHER" id="PTHR11690:SF240">
    <property type="entry name" value="PICKPOCKET 25-RELATED"/>
    <property type="match status" value="1"/>
</dbReference>
<keyword evidence="10 12" id="KW-0739">Sodium transport</keyword>
<keyword evidence="6 13" id="KW-1133">Transmembrane helix</keyword>
<dbReference type="EMBL" id="UFQS01002201">
    <property type="protein sequence ID" value="SSX13481.1"/>
    <property type="molecule type" value="Genomic_DNA"/>
</dbReference>
<keyword evidence="7" id="KW-0915">Sodium</keyword>
<keyword evidence="3 12" id="KW-0813">Transport</keyword>
<evidence type="ECO:0000256" key="1">
    <source>
        <dbReference type="ARBA" id="ARBA00004141"/>
    </source>
</evidence>
<dbReference type="InterPro" id="IPR001873">
    <property type="entry name" value="ENaC"/>
</dbReference>
<dbReference type="GO" id="GO:0015280">
    <property type="term" value="F:ligand-gated sodium channel activity"/>
    <property type="evidence" value="ECO:0007669"/>
    <property type="project" value="TreeGrafter"/>
</dbReference>
<name>A0A336L920_CULSO</name>
<evidence type="ECO:0000256" key="4">
    <source>
        <dbReference type="ARBA" id="ARBA00022461"/>
    </source>
</evidence>
<gene>
    <name evidence="14" type="primary">CSON005659</name>
</gene>
<evidence type="ECO:0000256" key="6">
    <source>
        <dbReference type="ARBA" id="ARBA00022989"/>
    </source>
</evidence>
<keyword evidence="5 12" id="KW-0812">Transmembrane</keyword>
<evidence type="ECO:0000313" key="15">
    <source>
        <dbReference type="EMBL" id="SSX32911.1"/>
    </source>
</evidence>
<dbReference type="PANTHER" id="PTHR11690">
    <property type="entry name" value="AMILORIDE-SENSITIVE SODIUM CHANNEL-RELATED"/>
    <property type="match status" value="1"/>
</dbReference>
<proteinExistence type="inferred from homology"/>
<evidence type="ECO:0000256" key="8">
    <source>
        <dbReference type="ARBA" id="ARBA00023065"/>
    </source>
</evidence>
<dbReference type="Gene3D" id="1.10.287.770">
    <property type="entry name" value="YojJ-like"/>
    <property type="match status" value="1"/>
</dbReference>
<evidence type="ECO:0000256" key="9">
    <source>
        <dbReference type="ARBA" id="ARBA00023136"/>
    </source>
</evidence>
<evidence type="ECO:0000256" key="12">
    <source>
        <dbReference type="RuleBase" id="RU000679"/>
    </source>
</evidence>
<dbReference type="GO" id="GO:0005886">
    <property type="term" value="C:plasma membrane"/>
    <property type="evidence" value="ECO:0007669"/>
    <property type="project" value="TreeGrafter"/>
</dbReference>
<evidence type="ECO:0000256" key="7">
    <source>
        <dbReference type="ARBA" id="ARBA00023053"/>
    </source>
</evidence>
<sequence length="461" mass="53606">MVALTQRLGISEQRSKKLHQAWLRIHKFIANVFDTTSIHGLTYLTKDGSHAIERFIIAVFIGVGIYGAITISQNTIERYNENPTVISMDRNMFFWNTSFPSLTICPHKKLNDLKVNKYIEDNPLKFPTDELKSEFKRFITILSNATYENFEDIPKNNTFGIDSEDWLDLMYNLSSIFNPEISSGTSSKLYMIDTITELGFCHSINTKIAGYNSYNWHMLPYNNTVVVHPLDGEIYALIINFSSSYELYFHGAMEMPDISKQRYTFYESDYTTVELVALEILTNSDVKEIRQRKCRFMNEDDVMMVNPVYSFNLCRMECRMRTAMKYCGCIPHFYRNRDKNGRKFPVCGFEGLNCLSAMKKEIISLSSKTKKIDCDCYANCDNSYFFVQAYRSREWFLGANLQWGINDYPKMQLKREMIFTFSDVLVGIGGMAGLFLGFSILSFVELAFFFVWRVIREFVVD</sequence>
<dbReference type="Pfam" id="PF00858">
    <property type="entry name" value="ASC"/>
    <property type="match status" value="1"/>
</dbReference>
<dbReference type="Gene3D" id="1.10.287.820">
    <property type="entry name" value="Acid-sensing ion channel domain"/>
    <property type="match status" value="1"/>
</dbReference>
<evidence type="ECO:0000256" key="11">
    <source>
        <dbReference type="ARBA" id="ARBA00023303"/>
    </source>
</evidence>